<proteinExistence type="predicted"/>
<keyword evidence="3" id="KW-1185">Reference proteome</keyword>
<dbReference type="RefSeq" id="WP_142788560.1">
    <property type="nucleotide sequence ID" value="NZ_VHJK01000001.1"/>
</dbReference>
<protein>
    <recommendedName>
        <fullName evidence="1">DUF6946 domain-containing protein</fullName>
    </recommendedName>
</protein>
<evidence type="ECO:0000313" key="3">
    <source>
        <dbReference type="Proteomes" id="UP000316343"/>
    </source>
</evidence>
<dbReference type="EMBL" id="VHJK01000001">
    <property type="protein sequence ID" value="TRD12287.1"/>
    <property type="molecule type" value="Genomic_DNA"/>
</dbReference>
<dbReference type="AlphaFoldDB" id="A0A547PDT4"/>
<organism evidence="2 3">
    <name type="scientific">Erythrobacter insulae</name>
    <dbReference type="NCBI Taxonomy" id="2584124"/>
    <lineage>
        <taxon>Bacteria</taxon>
        <taxon>Pseudomonadati</taxon>
        <taxon>Pseudomonadota</taxon>
        <taxon>Alphaproteobacteria</taxon>
        <taxon>Sphingomonadales</taxon>
        <taxon>Erythrobacteraceae</taxon>
        <taxon>Erythrobacter/Porphyrobacter group</taxon>
        <taxon>Erythrobacter</taxon>
    </lineage>
</organism>
<dbReference type="Proteomes" id="UP000316343">
    <property type="component" value="Unassembled WGS sequence"/>
</dbReference>
<evidence type="ECO:0000259" key="1">
    <source>
        <dbReference type="Pfam" id="PF22187"/>
    </source>
</evidence>
<comment type="caution">
    <text evidence="2">The sequence shown here is derived from an EMBL/GenBank/DDBJ whole genome shotgun (WGS) entry which is preliminary data.</text>
</comment>
<evidence type="ECO:0000313" key="2">
    <source>
        <dbReference type="EMBL" id="TRD12287.1"/>
    </source>
</evidence>
<accession>A0A547PDT4</accession>
<dbReference type="InterPro" id="IPR054024">
    <property type="entry name" value="DUF6946"/>
</dbReference>
<name>A0A547PDT4_9SPHN</name>
<dbReference type="OrthoDB" id="7171572at2"/>
<reference evidence="2 3" key="1">
    <citation type="submission" date="2019-06" db="EMBL/GenBank/DDBJ databases">
        <title>Erythrobacter insulae sp. nov., isolated from a tidal flat.</title>
        <authorList>
            <person name="Yoon J.-H."/>
        </authorList>
    </citation>
    <scope>NUCLEOTIDE SEQUENCE [LARGE SCALE GENOMIC DNA]</scope>
    <source>
        <strain evidence="2 3">JBTF-M21</strain>
    </source>
</reference>
<dbReference type="Pfam" id="PF22187">
    <property type="entry name" value="DUF6946"/>
    <property type="match status" value="1"/>
</dbReference>
<gene>
    <name evidence="2" type="ORF">FGU71_10720</name>
</gene>
<sequence length="222" mass="24492">MSKILVPSSGPSDWKQFLAKPDLHWAKGYSARTMAYSWEDADTPPSEVLALMEEAFGPAKFLFGVPEHKTALPGGSRESQSDLFALMRHEEGLATYTIEGKVDEPFGPTVGEWSKNASVGKIERLDFLCATLGISTCPPDIRYQLLHRTVSALVEADRFAASMAGMIVHSFSPELRWSHEFIRFAELLGCDIKVGEAAVLETPSGKPLMVAWASGDQRFREK</sequence>
<feature type="domain" description="DUF6946" evidence="1">
    <location>
        <begin position="7"/>
        <end position="216"/>
    </location>
</feature>